<evidence type="ECO:0000313" key="7">
    <source>
        <dbReference type="Proteomes" id="UP000001844"/>
    </source>
</evidence>
<dbReference type="Pfam" id="PF01569">
    <property type="entry name" value="PAP2"/>
    <property type="match status" value="1"/>
</dbReference>
<evidence type="ECO:0000256" key="1">
    <source>
        <dbReference type="ARBA" id="ARBA00012374"/>
    </source>
</evidence>
<protein>
    <recommendedName>
        <fullName evidence="1">undecaprenyl-diphosphate phosphatase</fullName>
        <ecNumber evidence="1">3.6.1.27</ecNumber>
    </recommendedName>
    <alternativeName>
        <fullName evidence="2">Undecaprenyl pyrophosphate phosphatase</fullName>
    </alternativeName>
</protein>
<feature type="transmembrane region" description="Helical" evidence="4">
    <location>
        <begin position="190"/>
        <end position="211"/>
    </location>
</feature>
<reference evidence="7" key="1">
    <citation type="submission" date="2010-04" db="EMBL/GenBank/DDBJ databases">
        <title>Complete genome sequence of Nitrosococcus halophilus Nc4, a salt-adapted, aerobic obligate ammonia-oxidizing sulfur purple bacterium.</title>
        <authorList>
            <consortium name="US DOE Joint Genome Institute"/>
            <person name="Campbell M.A."/>
            <person name="Malfatti S.A."/>
            <person name="Chain P.S.G."/>
            <person name="Heidelberg J.F."/>
            <person name="Ward B.B."/>
            <person name="Klotz M.G."/>
        </authorList>
    </citation>
    <scope>NUCLEOTIDE SEQUENCE [LARGE SCALE GENOMIC DNA]</scope>
    <source>
        <strain evidence="7">Nc4</strain>
    </source>
</reference>
<dbReference type="PANTHER" id="PTHR14969:SF13">
    <property type="entry name" value="AT30094P"/>
    <property type="match status" value="1"/>
</dbReference>
<accession>D5C3V1</accession>
<name>D5C3V1_NITHN</name>
<evidence type="ECO:0000256" key="2">
    <source>
        <dbReference type="ARBA" id="ARBA00032707"/>
    </source>
</evidence>
<dbReference type="PANTHER" id="PTHR14969">
    <property type="entry name" value="SPHINGOSINE-1-PHOSPHATE PHOSPHOHYDROLASE"/>
    <property type="match status" value="1"/>
</dbReference>
<dbReference type="KEGG" id="nhl:Nhal_1965"/>
<comment type="catalytic activity">
    <reaction evidence="3">
        <text>di-trans,octa-cis-undecaprenyl diphosphate + H2O = di-trans,octa-cis-undecaprenyl phosphate + phosphate + H(+)</text>
        <dbReference type="Rhea" id="RHEA:28094"/>
        <dbReference type="ChEBI" id="CHEBI:15377"/>
        <dbReference type="ChEBI" id="CHEBI:15378"/>
        <dbReference type="ChEBI" id="CHEBI:43474"/>
        <dbReference type="ChEBI" id="CHEBI:58405"/>
        <dbReference type="ChEBI" id="CHEBI:60392"/>
        <dbReference type="EC" id="3.6.1.27"/>
    </reaction>
</comment>
<proteinExistence type="predicted"/>
<evidence type="ECO:0000256" key="3">
    <source>
        <dbReference type="ARBA" id="ARBA00047594"/>
    </source>
</evidence>
<dbReference type="Gene3D" id="1.20.144.10">
    <property type="entry name" value="Phosphatidic acid phosphatase type 2/haloperoxidase"/>
    <property type="match status" value="2"/>
</dbReference>
<dbReference type="InterPro" id="IPR000326">
    <property type="entry name" value="PAP2/HPO"/>
</dbReference>
<dbReference type="GO" id="GO:0050380">
    <property type="term" value="F:undecaprenyl-diphosphatase activity"/>
    <property type="evidence" value="ECO:0007669"/>
    <property type="project" value="UniProtKB-EC"/>
</dbReference>
<feature type="transmembrane region" description="Helical" evidence="4">
    <location>
        <begin position="90"/>
        <end position="111"/>
    </location>
</feature>
<keyword evidence="4" id="KW-0472">Membrane</keyword>
<dbReference type="STRING" id="472759.Nhal_1965"/>
<dbReference type="EMBL" id="CP001798">
    <property type="protein sequence ID" value="ADE15073.1"/>
    <property type="molecule type" value="Genomic_DNA"/>
</dbReference>
<dbReference type="SUPFAM" id="SSF48317">
    <property type="entry name" value="Acid phosphatase/Vanadium-dependent haloperoxidase"/>
    <property type="match status" value="1"/>
</dbReference>
<dbReference type="AlphaFoldDB" id="D5C3V1"/>
<feature type="transmembrane region" description="Helical" evidence="4">
    <location>
        <begin position="217"/>
        <end position="235"/>
    </location>
</feature>
<evidence type="ECO:0000313" key="6">
    <source>
        <dbReference type="EMBL" id="ADE15073.1"/>
    </source>
</evidence>
<evidence type="ECO:0000256" key="4">
    <source>
        <dbReference type="SAM" id="Phobius"/>
    </source>
</evidence>
<feature type="domain" description="Phosphatidic acid phosphatase type 2/haloperoxidase" evidence="5">
    <location>
        <begin position="115"/>
        <end position="232"/>
    </location>
</feature>
<gene>
    <name evidence="6" type="ordered locus">Nhal_1965</name>
</gene>
<keyword evidence="4" id="KW-1133">Transmembrane helix</keyword>
<dbReference type="CDD" id="cd03392">
    <property type="entry name" value="PAP2_like_2"/>
    <property type="match status" value="1"/>
</dbReference>
<dbReference type="EC" id="3.6.1.27" evidence="1"/>
<feature type="transmembrane region" description="Helical" evidence="4">
    <location>
        <begin position="29"/>
        <end position="46"/>
    </location>
</feature>
<dbReference type="SMART" id="SM00014">
    <property type="entry name" value="acidPPc"/>
    <property type="match status" value="1"/>
</dbReference>
<keyword evidence="4" id="KW-0812">Transmembrane</keyword>
<dbReference type="Proteomes" id="UP000001844">
    <property type="component" value="Chromosome"/>
</dbReference>
<feature type="transmembrane region" description="Helical" evidence="4">
    <location>
        <begin position="156"/>
        <end position="178"/>
    </location>
</feature>
<dbReference type="RefSeq" id="WP_013032939.1">
    <property type="nucleotide sequence ID" value="NC_013960.1"/>
</dbReference>
<keyword evidence="7" id="KW-1185">Reference proteome</keyword>
<dbReference type="HOGENOM" id="CLU_072573_3_0_6"/>
<dbReference type="eggNOG" id="COG0671">
    <property type="taxonomic scope" value="Bacteria"/>
</dbReference>
<organism evidence="6 7">
    <name type="scientific">Nitrosococcus halophilus (strain Nc4)</name>
    <dbReference type="NCBI Taxonomy" id="472759"/>
    <lineage>
        <taxon>Bacteria</taxon>
        <taxon>Pseudomonadati</taxon>
        <taxon>Pseudomonadota</taxon>
        <taxon>Gammaproteobacteria</taxon>
        <taxon>Chromatiales</taxon>
        <taxon>Chromatiaceae</taxon>
        <taxon>Nitrosococcus</taxon>
    </lineage>
</organism>
<dbReference type="InterPro" id="IPR036938">
    <property type="entry name" value="PAP2/HPO_sf"/>
</dbReference>
<evidence type="ECO:0000259" key="5">
    <source>
        <dbReference type="SMART" id="SM00014"/>
    </source>
</evidence>
<feature type="transmembrane region" description="Helical" evidence="4">
    <location>
        <begin position="118"/>
        <end position="136"/>
    </location>
</feature>
<sequence>MPMQKLQKQDENERSSMLRFFYWLGKRELSTLILIAGVVTAIWAFAELADEVMEKETGWFDETILLAMRSDTDLTDPLGPLWLEELGRDLTALGGVGILTLFSLTVIGYLLLSGKQRAALVIVLSVSTGLVLSLLLKDLFDRPRPDLVPHGSIAYTASFPSGHSMMAAVVYLTMAALLARVQRRKRIKAYVLLVALVATLLVGLSRIYLGVHWPTDVLAGWAAGAAWALCCWLVARWLQQRGKMEEESEYN</sequence>